<dbReference type="PROSITE" id="PS51689">
    <property type="entry name" value="SAM_RNA_A_N6_MT"/>
    <property type="match status" value="1"/>
</dbReference>
<dbReference type="GO" id="GO:0034245">
    <property type="term" value="C:mitochondrial DNA-directed RNA polymerase complex"/>
    <property type="evidence" value="ECO:0007669"/>
    <property type="project" value="TreeGrafter"/>
</dbReference>
<keyword evidence="3 7" id="KW-0808">Transferase</keyword>
<dbReference type="Gene3D" id="1.10.8.100">
    <property type="entry name" value="Ribosomal RNA adenine dimethylase-like, domain 2"/>
    <property type="match status" value="1"/>
</dbReference>
<comment type="caution">
    <text evidence="9">The sequence shown here is derived from an EMBL/GenBank/DDBJ whole genome shotgun (WGS) entry which is preliminary data.</text>
</comment>
<dbReference type="SUPFAM" id="SSF53335">
    <property type="entry name" value="S-adenosyl-L-methionine-dependent methyltransferases"/>
    <property type="match status" value="1"/>
</dbReference>
<comment type="caution">
    <text evidence="7">Lacks conserved residue(s) required for the propagation of feature annotation.</text>
</comment>
<dbReference type="Gene3D" id="3.40.50.150">
    <property type="entry name" value="Vaccinia Virus protein VP39"/>
    <property type="match status" value="1"/>
</dbReference>
<evidence type="ECO:0000256" key="5">
    <source>
        <dbReference type="ARBA" id="ARBA00022884"/>
    </source>
</evidence>
<evidence type="ECO:0000256" key="1">
    <source>
        <dbReference type="ARBA" id="ARBA00004173"/>
    </source>
</evidence>
<dbReference type="GO" id="GO:0006391">
    <property type="term" value="P:transcription initiation at mitochondrial promoter"/>
    <property type="evidence" value="ECO:0007669"/>
    <property type="project" value="TreeGrafter"/>
</dbReference>
<dbReference type="GO" id="GO:0005759">
    <property type="term" value="C:mitochondrial matrix"/>
    <property type="evidence" value="ECO:0007669"/>
    <property type="project" value="TreeGrafter"/>
</dbReference>
<keyword evidence="8" id="KW-0698">rRNA processing</keyword>
<evidence type="ECO:0000256" key="6">
    <source>
        <dbReference type="ARBA" id="ARBA00024915"/>
    </source>
</evidence>
<dbReference type="GO" id="GO:0003723">
    <property type="term" value="F:RNA binding"/>
    <property type="evidence" value="ECO:0007669"/>
    <property type="project" value="UniProtKB-UniRule"/>
</dbReference>
<dbReference type="AlphaFoldDB" id="A0A0A8L2S3"/>
<dbReference type="GO" id="GO:0034246">
    <property type="term" value="F:mitochondrial transcription factor activity"/>
    <property type="evidence" value="ECO:0007669"/>
    <property type="project" value="TreeGrafter"/>
</dbReference>
<evidence type="ECO:0000256" key="4">
    <source>
        <dbReference type="ARBA" id="ARBA00022691"/>
    </source>
</evidence>
<keyword evidence="5 7" id="KW-0694">RNA-binding</keyword>
<evidence type="ECO:0000256" key="8">
    <source>
        <dbReference type="RuleBase" id="RU362106"/>
    </source>
</evidence>
<gene>
    <name evidence="9" type="ORF">KLDO_g742</name>
</gene>
<comment type="subcellular location">
    <subcellularLocation>
        <location evidence="1">Mitochondrion</location>
    </subcellularLocation>
</comment>
<evidence type="ECO:0000256" key="3">
    <source>
        <dbReference type="ARBA" id="ARBA00022679"/>
    </source>
</evidence>
<dbReference type="Pfam" id="PF00398">
    <property type="entry name" value="RrnaAD"/>
    <property type="match status" value="1"/>
</dbReference>
<dbReference type="PANTHER" id="PTHR11727">
    <property type="entry name" value="DIMETHYLADENOSINE TRANSFERASE"/>
    <property type="match status" value="1"/>
</dbReference>
<keyword evidence="10" id="KW-1185">Reference proteome</keyword>
<evidence type="ECO:0000313" key="10">
    <source>
        <dbReference type="Proteomes" id="UP000031516"/>
    </source>
</evidence>
<keyword evidence="2 7" id="KW-0489">Methyltransferase</keyword>
<evidence type="ECO:0000313" key="9">
    <source>
        <dbReference type="EMBL" id="CDO92422.1"/>
    </source>
</evidence>
<dbReference type="EC" id="2.1.1.-" evidence="8"/>
<dbReference type="GO" id="GO:0000179">
    <property type="term" value="F:rRNA (adenine-N6,N6-)-dimethyltransferase activity"/>
    <property type="evidence" value="ECO:0007669"/>
    <property type="project" value="UniProtKB-UniRule"/>
</dbReference>
<keyword evidence="4 7" id="KW-0949">S-adenosyl-L-methionine</keyword>
<dbReference type="InterPro" id="IPR001737">
    <property type="entry name" value="KsgA/Erm"/>
</dbReference>
<reference evidence="9 10" key="1">
    <citation type="submission" date="2014-03" db="EMBL/GenBank/DDBJ databases">
        <title>The genome of Kluyveromyces dobzhanskii.</title>
        <authorList>
            <person name="Nystedt B."/>
            <person name="Astrom S."/>
        </authorList>
    </citation>
    <scope>NUCLEOTIDE SEQUENCE [LARGE SCALE GENOMIC DNA]</scope>
    <source>
        <strain evidence="9 10">CBS 2104</strain>
    </source>
</reference>
<dbReference type="PANTHER" id="PTHR11727:SF17">
    <property type="entry name" value="DIMETHYLADENOSINE TRANSFERASE 1, MITOCHONDRIAL"/>
    <property type="match status" value="1"/>
</dbReference>
<dbReference type="InterPro" id="IPR023165">
    <property type="entry name" value="rRNA_Ade_diMease-like_C"/>
</dbReference>
<feature type="binding site" evidence="7">
    <location>
        <position position="54"/>
    </location>
    <ligand>
        <name>S-adenosyl-L-methionine</name>
        <dbReference type="ChEBI" id="CHEBI:59789"/>
    </ligand>
</feature>
<sequence>MYRATLKDHPSMVVYDKNPYKWETFIEMTKEDKVLTPTTQKRDHIHDEFLITANLTNKKGEQLYVQYLQCVANKNWMQRFGLVKMLVWIPQQTARKLFAPFATKDRNRLTLLSELATDTKLIATSENSMSKFTPECLQKFDPVIIPTDGNSPDDLSLVEVNPRDHDVDLDNWDFVTQKLMVLKSQPIEEMIEILGHGAHDWFISNLDPVLLKKNLMK</sequence>
<dbReference type="EMBL" id="CCBQ010000013">
    <property type="protein sequence ID" value="CDO92422.1"/>
    <property type="molecule type" value="Genomic_DNA"/>
</dbReference>
<feature type="binding site" evidence="7">
    <location>
        <position position="1"/>
    </location>
    <ligand>
        <name>S-adenosyl-L-methionine</name>
        <dbReference type="ChEBI" id="CHEBI:59789"/>
    </ligand>
</feature>
<dbReference type="InterPro" id="IPR029063">
    <property type="entry name" value="SAM-dependent_MTases_sf"/>
</dbReference>
<evidence type="ECO:0000256" key="7">
    <source>
        <dbReference type="PROSITE-ProRule" id="PRU01026"/>
    </source>
</evidence>
<proteinExistence type="inferred from homology"/>
<protein>
    <recommendedName>
        <fullName evidence="8">rRNA adenine N(6)-methyltransferase</fullName>
        <ecNumber evidence="8">2.1.1.-</ecNumber>
    </recommendedName>
</protein>
<accession>A0A0A8L2S3</accession>
<evidence type="ECO:0000256" key="2">
    <source>
        <dbReference type="ARBA" id="ARBA00022603"/>
    </source>
</evidence>
<organism evidence="9 10">
    <name type="scientific">Kluyveromyces dobzhanskii CBS 2104</name>
    <dbReference type="NCBI Taxonomy" id="1427455"/>
    <lineage>
        <taxon>Eukaryota</taxon>
        <taxon>Fungi</taxon>
        <taxon>Dikarya</taxon>
        <taxon>Ascomycota</taxon>
        <taxon>Saccharomycotina</taxon>
        <taxon>Saccharomycetes</taxon>
        <taxon>Saccharomycetales</taxon>
        <taxon>Saccharomycetaceae</taxon>
        <taxon>Kluyveromyces</taxon>
    </lineage>
</organism>
<comment type="similarity">
    <text evidence="7 8">Belongs to the class I-like SAM-binding methyltransferase superfamily. rRNA adenine N(6)-methyltransferase family.</text>
</comment>
<dbReference type="Proteomes" id="UP000031516">
    <property type="component" value="Unassembled WGS sequence"/>
</dbReference>
<comment type="function">
    <text evidence="6">Mitochondrial transcription factor that confers selective promoter recognition on the core subunit of the yeast mitochondrial RNA polymerase. Interacts with DNA in a non-specific manner.</text>
</comment>
<dbReference type="OrthoDB" id="16079at2759"/>
<name>A0A0A8L2S3_9SACH</name>